<reference evidence="1" key="1">
    <citation type="submission" date="2022-11" db="EMBL/GenBank/DDBJ databases">
        <title>Hoeflea poritis sp. nov., isolated from scleractinian coral Porites lutea.</title>
        <authorList>
            <person name="Zhang G."/>
            <person name="Wei Q."/>
            <person name="Cai L."/>
        </authorList>
    </citation>
    <scope>NUCLEOTIDE SEQUENCE</scope>
    <source>
        <strain evidence="1">E7-10</strain>
    </source>
</reference>
<dbReference type="Proteomes" id="UP001148313">
    <property type="component" value="Unassembled WGS sequence"/>
</dbReference>
<protein>
    <recommendedName>
        <fullName evidence="3">Secreted protein</fullName>
    </recommendedName>
</protein>
<dbReference type="EMBL" id="JAPJZH010000013">
    <property type="protein sequence ID" value="MDA4847460.1"/>
    <property type="molecule type" value="Genomic_DNA"/>
</dbReference>
<dbReference type="RefSeq" id="WP_271091283.1">
    <property type="nucleotide sequence ID" value="NZ_JAPJZH010000013.1"/>
</dbReference>
<evidence type="ECO:0000313" key="2">
    <source>
        <dbReference type="Proteomes" id="UP001148313"/>
    </source>
</evidence>
<proteinExistence type="predicted"/>
<name>A0ABT4VRX0_9HYPH</name>
<evidence type="ECO:0008006" key="3">
    <source>
        <dbReference type="Google" id="ProtNLM"/>
    </source>
</evidence>
<organism evidence="1 2">
    <name type="scientific">Hoeflea poritis</name>
    <dbReference type="NCBI Taxonomy" id="2993659"/>
    <lineage>
        <taxon>Bacteria</taxon>
        <taxon>Pseudomonadati</taxon>
        <taxon>Pseudomonadota</taxon>
        <taxon>Alphaproteobacteria</taxon>
        <taxon>Hyphomicrobiales</taxon>
        <taxon>Rhizobiaceae</taxon>
        <taxon>Hoeflea</taxon>
    </lineage>
</organism>
<gene>
    <name evidence="1" type="ORF">OOZ53_19010</name>
</gene>
<evidence type="ECO:0000313" key="1">
    <source>
        <dbReference type="EMBL" id="MDA4847460.1"/>
    </source>
</evidence>
<comment type="caution">
    <text evidence="1">The sequence shown here is derived from an EMBL/GenBank/DDBJ whole genome shotgun (WGS) entry which is preliminary data.</text>
</comment>
<keyword evidence="2" id="KW-1185">Reference proteome</keyword>
<accession>A0ABT4VRX0</accession>
<sequence>MKYRFAAGLVVGLVAASVLDLTYRQVELFFVWRPYVNISKECDSGSDRCVYVREESSTGVDYITVKSVHFRRFQAENPTFTRTTVLCDPEANFELVWLPEKLQVKSDDGGNCRRMGKFTPPFEIEIINP</sequence>